<evidence type="ECO:0000313" key="3">
    <source>
        <dbReference type="Proteomes" id="UP000077202"/>
    </source>
</evidence>
<dbReference type="AlphaFoldDB" id="A0A176WRH5"/>
<feature type="region of interest" description="Disordered" evidence="1">
    <location>
        <begin position="88"/>
        <end position="151"/>
    </location>
</feature>
<organism evidence="2 3">
    <name type="scientific">Marchantia polymorpha subsp. ruderalis</name>
    <dbReference type="NCBI Taxonomy" id="1480154"/>
    <lineage>
        <taxon>Eukaryota</taxon>
        <taxon>Viridiplantae</taxon>
        <taxon>Streptophyta</taxon>
        <taxon>Embryophyta</taxon>
        <taxon>Marchantiophyta</taxon>
        <taxon>Marchantiopsida</taxon>
        <taxon>Marchantiidae</taxon>
        <taxon>Marchantiales</taxon>
        <taxon>Marchantiaceae</taxon>
        <taxon>Marchantia</taxon>
    </lineage>
</organism>
<gene>
    <name evidence="2" type="ORF">AXG93_1587s1230</name>
</gene>
<dbReference type="Proteomes" id="UP000077202">
    <property type="component" value="Unassembled WGS sequence"/>
</dbReference>
<sequence length="180" mass="18387">MSASSATTVAAAASLLPTRMSKAMGEWGCAKFVSPACLASANSASPKASTAEGALPPKPHLLADFPPRARSPQAPYLQLFGPKALAPKAHFPAVSPPKDLAPKALEPKADLPPAPFPSFAAPEATAPKALEPKAPAPKASPRTVPEQLSYPLSAHSSVPRVVSLDPKVVLLPPKTSVPSA</sequence>
<reference evidence="2" key="1">
    <citation type="submission" date="2016-03" db="EMBL/GenBank/DDBJ databases">
        <title>Mechanisms controlling the formation of the plant cell surface in tip-growing cells are functionally conserved among land plants.</title>
        <authorList>
            <person name="Honkanen S."/>
            <person name="Jones V.A."/>
            <person name="Morieri G."/>
            <person name="Champion C."/>
            <person name="Hetherington A.J."/>
            <person name="Kelly S."/>
            <person name="Saint-Marcoux D."/>
            <person name="Proust H."/>
            <person name="Prescott H."/>
            <person name="Dolan L."/>
        </authorList>
    </citation>
    <scope>NUCLEOTIDE SEQUENCE [LARGE SCALE GENOMIC DNA]</scope>
    <source>
        <tissue evidence="2">Whole gametophyte</tissue>
    </source>
</reference>
<comment type="caution">
    <text evidence="2">The sequence shown here is derived from an EMBL/GenBank/DDBJ whole genome shotgun (WGS) entry which is preliminary data.</text>
</comment>
<dbReference type="EMBL" id="LVLJ01000305">
    <property type="protein sequence ID" value="OAE34892.1"/>
    <property type="molecule type" value="Genomic_DNA"/>
</dbReference>
<evidence type="ECO:0000313" key="2">
    <source>
        <dbReference type="EMBL" id="OAE34892.1"/>
    </source>
</evidence>
<protein>
    <submittedName>
        <fullName evidence="2">Uncharacterized protein</fullName>
    </submittedName>
</protein>
<proteinExistence type="predicted"/>
<evidence type="ECO:0000256" key="1">
    <source>
        <dbReference type="SAM" id="MobiDB-lite"/>
    </source>
</evidence>
<feature type="region of interest" description="Disordered" evidence="1">
    <location>
        <begin position="43"/>
        <end position="76"/>
    </location>
</feature>
<feature type="compositionally biased region" description="Low complexity" evidence="1">
    <location>
        <begin position="117"/>
        <end position="141"/>
    </location>
</feature>
<name>A0A176WRH5_MARPO</name>
<accession>A0A176WRH5</accession>
<keyword evidence="3" id="KW-1185">Reference proteome</keyword>